<keyword evidence="4" id="KW-0560">Oxidoreductase</keyword>
<gene>
    <name evidence="8" type="ORF">PgNI_02687</name>
</gene>
<dbReference type="RefSeq" id="XP_030984477.1">
    <property type="nucleotide sequence ID" value="XM_031122748.1"/>
</dbReference>
<reference evidence="8" key="1">
    <citation type="journal article" date="2019" name="Mol. Biol. Evol.">
        <title>Blast fungal genomes show frequent chromosomal changes, gene gains and losses, and effector gene turnover.</title>
        <authorList>
            <person name="Gomez Luciano L.B."/>
            <person name="Jason Tsai I."/>
            <person name="Chuma I."/>
            <person name="Tosa Y."/>
            <person name="Chen Y.H."/>
            <person name="Li J.Y."/>
            <person name="Li M.Y."/>
            <person name="Jade Lu M.Y."/>
            <person name="Nakayashiki H."/>
            <person name="Li W.H."/>
        </authorList>
    </citation>
    <scope>NUCLEOTIDE SEQUENCE</scope>
    <source>
        <strain evidence="8">NI907</strain>
    </source>
</reference>
<reference evidence="8" key="3">
    <citation type="submission" date="2025-08" db="UniProtKB">
        <authorList>
            <consortium name="RefSeq"/>
        </authorList>
    </citation>
    <scope>IDENTIFICATION</scope>
    <source>
        <strain evidence="8">NI907</strain>
    </source>
</reference>
<reference evidence="8" key="2">
    <citation type="submission" date="2019-10" db="EMBL/GenBank/DDBJ databases">
        <authorList>
            <consortium name="NCBI Genome Project"/>
        </authorList>
    </citation>
    <scope>NUCLEOTIDE SEQUENCE</scope>
    <source>
        <strain evidence="8">NI907</strain>
    </source>
</reference>
<dbReference type="Proteomes" id="UP000515153">
    <property type="component" value="Unplaced"/>
</dbReference>
<dbReference type="Gene3D" id="3.30.465.10">
    <property type="match status" value="1"/>
</dbReference>
<dbReference type="PANTHER" id="PTHR42973">
    <property type="entry name" value="BINDING OXIDOREDUCTASE, PUTATIVE (AFU_ORTHOLOGUE AFUA_1G17690)-RELATED"/>
    <property type="match status" value="1"/>
</dbReference>
<dbReference type="Pfam" id="PF01565">
    <property type="entry name" value="FAD_binding_4"/>
    <property type="match status" value="1"/>
</dbReference>
<dbReference type="InterPro" id="IPR036318">
    <property type="entry name" value="FAD-bd_PCMH-like_sf"/>
</dbReference>
<evidence type="ECO:0000256" key="4">
    <source>
        <dbReference type="ARBA" id="ARBA00023002"/>
    </source>
</evidence>
<dbReference type="GO" id="GO:0016491">
    <property type="term" value="F:oxidoreductase activity"/>
    <property type="evidence" value="ECO:0007669"/>
    <property type="project" value="UniProtKB-KW"/>
</dbReference>
<feature type="transmembrane region" description="Helical" evidence="5">
    <location>
        <begin position="31"/>
        <end position="51"/>
    </location>
</feature>
<evidence type="ECO:0000256" key="5">
    <source>
        <dbReference type="SAM" id="Phobius"/>
    </source>
</evidence>
<evidence type="ECO:0000313" key="8">
    <source>
        <dbReference type="RefSeq" id="XP_030984477.1"/>
    </source>
</evidence>
<evidence type="ECO:0000256" key="3">
    <source>
        <dbReference type="ARBA" id="ARBA00022827"/>
    </source>
</evidence>
<dbReference type="KEGG" id="pgri:PgNI_02687"/>
<keyword evidence="2" id="KW-0285">Flavoprotein</keyword>
<keyword evidence="3" id="KW-0274">FAD</keyword>
<evidence type="ECO:0000313" key="7">
    <source>
        <dbReference type="Proteomes" id="UP000515153"/>
    </source>
</evidence>
<dbReference type="GeneID" id="41957659"/>
<dbReference type="PANTHER" id="PTHR42973:SF53">
    <property type="entry name" value="FAD-BINDING PCMH-TYPE DOMAIN-CONTAINING PROTEIN-RELATED"/>
    <property type="match status" value="1"/>
</dbReference>
<sequence>MKTTIYHADKTLTSIQPGADWSSVYEELSKLNLMVFGGRVYIVGVGGLLLSGGNSLYSTARGFACDGVANFQVVLANGSIVSASADENADLYRVLKGGSNNFGIVTRFDLNTFKAPATLW</sequence>
<evidence type="ECO:0000259" key="6">
    <source>
        <dbReference type="Pfam" id="PF01565"/>
    </source>
</evidence>
<keyword evidence="5" id="KW-0472">Membrane</keyword>
<dbReference type="InterPro" id="IPR050416">
    <property type="entry name" value="FAD-linked_Oxidoreductase"/>
</dbReference>
<keyword evidence="5" id="KW-0812">Transmembrane</keyword>
<dbReference type="AlphaFoldDB" id="A0A6P8BBB5"/>
<protein>
    <recommendedName>
        <fullName evidence="6">FAD linked oxidase N-terminal domain-containing protein</fullName>
    </recommendedName>
</protein>
<dbReference type="InterPro" id="IPR006094">
    <property type="entry name" value="Oxid_FAD_bind_N"/>
</dbReference>
<name>A0A6P8BBB5_PYRGI</name>
<comment type="similarity">
    <text evidence="1">Belongs to the oxygen-dependent FAD-linked oxidoreductase family.</text>
</comment>
<dbReference type="GO" id="GO:0050660">
    <property type="term" value="F:flavin adenine dinucleotide binding"/>
    <property type="evidence" value="ECO:0007669"/>
    <property type="project" value="InterPro"/>
</dbReference>
<organism evidence="7 8">
    <name type="scientific">Pyricularia grisea</name>
    <name type="common">Crabgrass-specific blast fungus</name>
    <name type="synonym">Magnaporthe grisea</name>
    <dbReference type="NCBI Taxonomy" id="148305"/>
    <lineage>
        <taxon>Eukaryota</taxon>
        <taxon>Fungi</taxon>
        <taxon>Dikarya</taxon>
        <taxon>Ascomycota</taxon>
        <taxon>Pezizomycotina</taxon>
        <taxon>Sordariomycetes</taxon>
        <taxon>Sordariomycetidae</taxon>
        <taxon>Magnaporthales</taxon>
        <taxon>Pyriculariaceae</taxon>
        <taxon>Pyricularia</taxon>
    </lineage>
</organism>
<accession>A0A6P8BBB5</accession>
<keyword evidence="7" id="KW-1185">Reference proteome</keyword>
<dbReference type="InterPro" id="IPR016169">
    <property type="entry name" value="FAD-bd_PCMH_sub2"/>
</dbReference>
<proteinExistence type="inferred from homology"/>
<evidence type="ECO:0000256" key="1">
    <source>
        <dbReference type="ARBA" id="ARBA00005466"/>
    </source>
</evidence>
<evidence type="ECO:0000256" key="2">
    <source>
        <dbReference type="ARBA" id="ARBA00022630"/>
    </source>
</evidence>
<feature type="domain" description="FAD linked oxidase N-terminal" evidence="6">
    <location>
        <begin position="10"/>
        <end position="83"/>
    </location>
</feature>
<dbReference type="SUPFAM" id="SSF56176">
    <property type="entry name" value="FAD-binding/transporter-associated domain-like"/>
    <property type="match status" value="1"/>
</dbReference>
<keyword evidence="5" id="KW-1133">Transmembrane helix</keyword>